<dbReference type="SUPFAM" id="SSF88713">
    <property type="entry name" value="Glycoside hydrolase/deacetylase"/>
    <property type="match status" value="1"/>
</dbReference>
<dbReference type="InterPro" id="IPR011330">
    <property type="entry name" value="Glyco_hydro/deAcase_b/a-brl"/>
</dbReference>
<dbReference type="CDD" id="cd10917">
    <property type="entry name" value="CE4_NodB_like_6s_7s"/>
    <property type="match status" value="1"/>
</dbReference>
<name>A0ABR5N191_BRECH</name>
<dbReference type="Pfam" id="PF01522">
    <property type="entry name" value="Polysacc_deac_1"/>
    <property type="match status" value="1"/>
</dbReference>
<organism evidence="2 3">
    <name type="scientific">Brevibacillus choshinensis</name>
    <dbReference type="NCBI Taxonomy" id="54911"/>
    <lineage>
        <taxon>Bacteria</taxon>
        <taxon>Bacillati</taxon>
        <taxon>Bacillota</taxon>
        <taxon>Bacilli</taxon>
        <taxon>Bacillales</taxon>
        <taxon>Paenibacillaceae</taxon>
        <taxon>Brevibacillus</taxon>
    </lineage>
</organism>
<reference evidence="2 3" key="1">
    <citation type="submission" date="2015-09" db="EMBL/GenBank/DDBJ databases">
        <title>Genome sequencing project for genomic taxonomy and phylogenomics of Bacillus-like bacteria.</title>
        <authorList>
            <person name="Liu B."/>
            <person name="Wang J."/>
            <person name="Zhu Y."/>
            <person name="Liu G."/>
            <person name="Chen Q."/>
            <person name="Chen Z."/>
            <person name="Lan J."/>
            <person name="Che J."/>
            <person name="Ge C."/>
            <person name="Shi H."/>
            <person name="Pan Z."/>
            <person name="Liu X."/>
        </authorList>
    </citation>
    <scope>NUCLEOTIDE SEQUENCE [LARGE SCALE GENOMIC DNA]</scope>
    <source>
        <strain evidence="2 3">DSM 8552</strain>
    </source>
</reference>
<gene>
    <name evidence="2" type="ORF">AN963_22880</name>
</gene>
<proteinExistence type="predicted"/>
<comment type="caution">
    <text evidence="2">The sequence shown here is derived from an EMBL/GenBank/DDBJ whole genome shotgun (WGS) entry which is preliminary data.</text>
</comment>
<dbReference type="PANTHER" id="PTHR10587">
    <property type="entry name" value="GLYCOSYL TRANSFERASE-RELATED"/>
    <property type="match status" value="1"/>
</dbReference>
<sequence>MKMKMIVISLCTAILVVGSVPVIAREERNRHYFEVRGEVVWEVPSKESVIALTFDDGPDPIYTPMIMDLLNQYNAKATFFAVGSRLAKHPGIGKTIVEHGHEIANHTFHHPNFKSISKEKIETEIRLTEETILKATGKHPTLFRSPAGIYNETIVNTVKKCGYLMIMWSWHQDTRDWSNPGVNKIVNKVLRNARKGDIVLFHDYRGNQTVKALQVILPELKKRGYRFVTVSELVQLQKINPVNKHPASLYFPFQCHL</sequence>
<evidence type="ECO:0000259" key="1">
    <source>
        <dbReference type="PROSITE" id="PS51677"/>
    </source>
</evidence>
<dbReference type="InterPro" id="IPR050248">
    <property type="entry name" value="Polysacc_deacetylase_ArnD"/>
</dbReference>
<feature type="domain" description="NodB homology" evidence="1">
    <location>
        <begin position="48"/>
        <end position="228"/>
    </location>
</feature>
<evidence type="ECO:0000313" key="3">
    <source>
        <dbReference type="Proteomes" id="UP000051063"/>
    </source>
</evidence>
<evidence type="ECO:0000313" key="2">
    <source>
        <dbReference type="EMBL" id="KQL44265.1"/>
    </source>
</evidence>
<keyword evidence="3" id="KW-1185">Reference proteome</keyword>
<dbReference type="InterPro" id="IPR002509">
    <property type="entry name" value="NODB_dom"/>
</dbReference>
<accession>A0ABR5N191</accession>
<dbReference type="Proteomes" id="UP000051063">
    <property type="component" value="Unassembled WGS sequence"/>
</dbReference>
<dbReference type="Gene3D" id="3.20.20.370">
    <property type="entry name" value="Glycoside hydrolase/deacetylase"/>
    <property type="match status" value="1"/>
</dbReference>
<protein>
    <recommendedName>
        <fullName evidence="1">NodB homology domain-containing protein</fullName>
    </recommendedName>
</protein>
<dbReference type="EMBL" id="LJJB01000013">
    <property type="protein sequence ID" value="KQL44265.1"/>
    <property type="molecule type" value="Genomic_DNA"/>
</dbReference>
<dbReference type="PROSITE" id="PS51677">
    <property type="entry name" value="NODB"/>
    <property type="match status" value="1"/>
</dbReference>
<dbReference type="RefSeq" id="WP_055746852.1">
    <property type="nucleotide sequence ID" value="NZ_LJJB01000013.1"/>
</dbReference>